<keyword evidence="4" id="KW-1185">Reference proteome</keyword>
<protein>
    <submittedName>
        <fullName evidence="3">Membrane protein</fullName>
    </submittedName>
</protein>
<feature type="transmembrane region" description="Helical" evidence="1">
    <location>
        <begin position="60"/>
        <end position="76"/>
    </location>
</feature>
<dbReference type="RefSeq" id="WP_024003688.1">
    <property type="nucleotide sequence ID" value="NZ_KI650979.1"/>
</dbReference>
<dbReference type="EMBL" id="AYXT01000001">
    <property type="protein sequence ID" value="ETF04175.1"/>
    <property type="molecule type" value="Genomic_DNA"/>
</dbReference>
<dbReference type="Pfam" id="PF13387">
    <property type="entry name" value="Lnb_N"/>
    <property type="match status" value="1"/>
</dbReference>
<reference evidence="3 4" key="1">
    <citation type="journal article" date="2014" name="Genome Announc.">
        <title>Draft Genome Sequence of Advenella kashmirensis Strain W13003, a Polycyclic Aromatic Hydrocarbon-Degrading Bacterium.</title>
        <authorList>
            <person name="Wang X."/>
            <person name="Jin D."/>
            <person name="Zhou L."/>
            <person name="Wu L."/>
            <person name="An W."/>
            <person name="Zhao L."/>
        </authorList>
    </citation>
    <scope>NUCLEOTIDE SEQUENCE [LARGE SCALE GENOMIC DNA]</scope>
    <source>
        <strain evidence="3 4">W13003</strain>
    </source>
</reference>
<dbReference type="PATRIC" id="fig|1424334.3.peg.625"/>
<proteinExistence type="predicted"/>
<dbReference type="OrthoDB" id="274718at2"/>
<keyword evidence="1" id="KW-1133">Transmembrane helix</keyword>
<organism evidence="3 4">
    <name type="scientific">Advenella kashmirensis W13003</name>
    <dbReference type="NCBI Taxonomy" id="1424334"/>
    <lineage>
        <taxon>Bacteria</taxon>
        <taxon>Pseudomonadati</taxon>
        <taxon>Pseudomonadota</taxon>
        <taxon>Betaproteobacteria</taxon>
        <taxon>Burkholderiales</taxon>
        <taxon>Alcaligenaceae</taxon>
    </lineage>
</organism>
<evidence type="ECO:0000259" key="2">
    <source>
        <dbReference type="Pfam" id="PF13387"/>
    </source>
</evidence>
<evidence type="ECO:0000256" key="1">
    <source>
        <dbReference type="SAM" id="Phobius"/>
    </source>
</evidence>
<accession>V8QXY8</accession>
<sequence length="335" mass="38296">MTITLALVVAIFFAWGALALWVQFSRNKVRQGSLIGLWTLVSAFLLITILVPLNTTVQTIASIAFALSVLALGYWWRGIQPSNNRAWIPEVSRQTQGKIDGNSVTIENVRNFVWHQPEQFTQRWETREYDLSRLASVDLALSYWSGPAIAHALVSFGFGNDEYLVFSVEIRRKQGDAFSELGGFFKMYELSIVAADERDVLFVRSNIRQEDCYLYRIQMDAAARHSLFLAYLDEANHLVHTPRYYHTITANCTTLIFRMMDRIVPGLPLDYRLLVSGYLPEYLYKMQALQGADSVAEYRRRGYYSDRAKANADIDQYSRVIREGVPGIPEKTAHP</sequence>
<feature type="transmembrane region" description="Helical" evidence="1">
    <location>
        <begin position="35"/>
        <end position="53"/>
    </location>
</feature>
<evidence type="ECO:0000313" key="3">
    <source>
        <dbReference type="EMBL" id="ETF04175.1"/>
    </source>
</evidence>
<name>V8QXY8_9BURK</name>
<gene>
    <name evidence="3" type="ORF">W822_03105</name>
</gene>
<feature type="domain" description="Lnb N-terminal periplasmic" evidence="2">
    <location>
        <begin position="121"/>
        <end position="276"/>
    </location>
</feature>
<evidence type="ECO:0000313" key="4">
    <source>
        <dbReference type="Proteomes" id="UP000018733"/>
    </source>
</evidence>
<dbReference type="InterPro" id="IPR025178">
    <property type="entry name" value="Lnb_N"/>
</dbReference>
<dbReference type="HOGENOM" id="CLU_050045_1_0_4"/>
<keyword evidence="1" id="KW-0812">Transmembrane</keyword>
<dbReference type="Proteomes" id="UP000018733">
    <property type="component" value="Unassembled WGS sequence"/>
</dbReference>
<dbReference type="STRING" id="1424334.W822_03105"/>
<dbReference type="AlphaFoldDB" id="V8QXY8"/>
<dbReference type="eggNOG" id="ENOG502Z7V0">
    <property type="taxonomic scope" value="Bacteria"/>
</dbReference>
<comment type="caution">
    <text evidence="3">The sequence shown here is derived from an EMBL/GenBank/DDBJ whole genome shotgun (WGS) entry which is preliminary data.</text>
</comment>
<keyword evidence="1" id="KW-0472">Membrane</keyword>